<dbReference type="OrthoDB" id="5811365at2759"/>
<feature type="transmembrane region" description="Helical" evidence="1">
    <location>
        <begin position="154"/>
        <end position="178"/>
    </location>
</feature>
<feature type="transmembrane region" description="Helical" evidence="1">
    <location>
        <begin position="103"/>
        <end position="125"/>
    </location>
</feature>
<dbReference type="InterPro" id="IPR019428">
    <property type="entry name" value="7TM_GPCR_serpentine_rcpt_Str"/>
</dbReference>
<evidence type="ECO:0008006" key="4">
    <source>
        <dbReference type="Google" id="ProtNLM"/>
    </source>
</evidence>
<dbReference type="EMBL" id="CANHGI010000004">
    <property type="protein sequence ID" value="CAI5449479.1"/>
    <property type="molecule type" value="Genomic_DNA"/>
</dbReference>
<feature type="transmembrane region" description="Helical" evidence="1">
    <location>
        <begin position="29"/>
        <end position="53"/>
    </location>
</feature>
<organism evidence="2 3">
    <name type="scientific">Caenorhabditis angaria</name>
    <dbReference type="NCBI Taxonomy" id="860376"/>
    <lineage>
        <taxon>Eukaryota</taxon>
        <taxon>Metazoa</taxon>
        <taxon>Ecdysozoa</taxon>
        <taxon>Nematoda</taxon>
        <taxon>Chromadorea</taxon>
        <taxon>Rhabditida</taxon>
        <taxon>Rhabditina</taxon>
        <taxon>Rhabditomorpha</taxon>
        <taxon>Rhabditoidea</taxon>
        <taxon>Rhabditidae</taxon>
        <taxon>Peloderinae</taxon>
        <taxon>Caenorhabditis</taxon>
    </lineage>
</organism>
<name>A0A9P1IR29_9PELO</name>
<evidence type="ECO:0000256" key="1">
    <source>
        <dbReference type="SAM" id="Phobius"/>
    </source>
</evidence>
<feature type="transmembrane region" description="Helical" evidence="1">
    <location>
        <begin position="190"/>
        <end position="208"/>
    </location>
</feature>
<evidence type="ECO:0000313" key="3">
    <source>
        <dbReference type="Proteomes" id="UP001152747"/>
    </source>
</evidence>
<accession>A0A9P1IR29</accession>
<dbReference type="GO" id="GO:0005886">
    <property type="term" value="C:plasma membrane"/>
    <property type="evidence" value="ECO:0007669"/>
    <property type="project" value="TreeGrafter"/>
</dbReference>
<gene>
    <name evidence="2" type="ORF">CAMP_LOCUS12116</name>
</gene>
<dbReference type="GO" id="GO:0042048">
    <property type="term" value="P:olfactory behavior"/>
    <property type="evidence" value="ECO:0007669"/>
    <property type="project" value="TreeGrafter"/>
</dbReference>
<evidence type="ECO:0000313" key="2">
    <source>
        <dbReference type="EMBL" id="CAI5449479.1"/>
    </source>
</evidence>
<keyword evidence="1" id="KW-0472">Membrane</keyword>
<dbReference type="SUPFAM" id="SSF81321">
    <property type="entry name" value="Family A G protein-coupled receptor-like"/>
    <property type="match status" value="1"/>
</dbReference>
<dbReference type="Proteomes" id="UP001152747">
    <property type="component" value="Unassembled WGS sequence"/>
</dbReference>
<comment type="caution">
    <text evidence="2">The sequence shown here is derived from an EMBL/GenBank/DDBJ whole genome shotgun (WGS) entry which is preliminary data.</text>
</comment>
<dbReference type="PANTHER" id="PTHR22943">
    <property type="entry name" value="7-TRANSMEMBRANE DOMAIN RECEPTOR C.ELEGANS"/>
    <property type="match status" value="1"/>
</dbReference>
<keyword evidence="1" id="KW-1133">Transmembrane helix</keyword>
<dbReference type="Gene3D" id="1.20.1070.10">
    <property type="entry name" value="Rhodopsin 7-helix transmembrane proteins"/>
    <property type="match status" value="1"/>
</dbReference>
<proteinExistence type="predicted"/>
<dbReference type="PANTHER" id="PTHR22943:SF248">
    <property type="entry name" value="SEVEN TM RECEPTOR"/>
    <property type="match status" value="1"/>
</dbReference>
<dbReference type="Pfam" id="PF10326">
    <property type="entry name" value="7TM_GPCR_Str"/>
    <property type="match status" value="1"/>
</dbReference>
<reference evidence="2" key="1">
    <citation type="submission" date="2022-11" db="EMBL/GenBank/DDBJ databases">
        <authorList>
            <person name="Kikuchi T."/>
        </authorList>
    </citation>
    <scope>NUCLEOTIDE SEQUENCE</scope>
    <source>
        <strain evidence="2">PS1010</strain>
    </source>
</reference>
<dbReference type="AlphaFoldDB" id="A0A9P1IR29"/>
<keyword evidence="1" id="KW-0812">Transmembrane</keyword>
<protein>
    <recommendedName>
        <fullName evidence="4">Seven TM Receptor</fullName>
    </recommendedName>
</protein>
<keyword evidence="3" id="KW-1185">Reference proteome</keyword>
<sequence length="232" mass="26927">MTLSIIAIHFIFRYFAIERLGRIRFFEKWYLFGWLTIPIFFGIIWTITVYTLLPPTEQTSRSLEKSLMDNYGLNVSDALYVGSHWYSENGDGKGVKVWNHDHILPMTIMGSLIMTSILVVSYYGTKSYFKVRKLMNEGESQYTKNLQKQLYKALLFQSCVPLIFMYIPVSLFLFLPIMDNIDNNIGNIATILYAMYPAIDPIPIILIIDNYRRSIPCLPSCSPKIVEEPSRF</sequence>
<dbReference type="GO" id="GO:0038022">
    <property type="term" value="F:G protein-coupled olfactory receptor activity"/>
    <property type="evidence" value="ECO:0007669"/>
    <property type="project" value="TreeGrafter"/>
</dbReference>